<organism evidence="2 3">
    <name type="scientific">Lithospermum erythrorhizon</name>
    <name type="common">Purple gromwell</name>
    <name type="synonym">Lithospermum officinale var. erythrorhizon</name>
    <dbReference type="NCBI Taxonomy" id="34254"/>
    <lineage>
        <taxon>Eukaryota</taxon>
        <taxon>Viridiplantae</taxon>
        <taxon>Streptophyta</taxon>
        <taxon>Embryophyta</taxon>
        <taxon>Tracheophyta</taxon>
        <taxon>Spermatophyta</taxon>
        <taxon>Magnoliopsida</taxon>
        <taxon>eudicotyledons</taxon>
        <taxon>Gunneridae</taxon>
        <taxon>Pentapetalae</taxon>
        <taxon>asterids</taxon>
        <taxon>lamiids</taxon>
        <taxon>Boraginales</taxon>
        <taxon>Boraginaceae</taxon>
        <taxon>Boraginoideae</taxon>
        <taxon>Lithospermeae</taxon>
        <taxon>Lithospermum</taxon>
    </lineage>
</organism>
<comment type="caution">
    <text evidence="2">The sequence shown here is derived from an EMBL/GenBank/DDBJ whole genome shotgun (WGS) entry which is preliminary data.</text>
</comment>
<sequence>MDEAVLHIKFDESWDFLVANLEMMNCVVFSATTTLVSMRGSWVGAYVGDPPYFRQRECPYAKVASPEPHLESLVTRSSNDKSSLSAKSPIPKVTVEDLVVSKITPIDDDVRTSASIKDKMSKSSETQADNYELRPRTDPNNTETSRAREMSLFPFTEQTTQRPVAPTTQKLRIHTIQGSVQPAAQGLAQPVPPSAPDKDEALYQGYLAPYRRRFNDPDLTPGYTTVYVESFSYGMRLPFSSYVNNLLISINRAPVN</sequence>
<protein>
    <submittedName>
        <fullName evidence="2">Uncharacterized protein</fullName>
    </submittedName>
</protein>
<proteinExistence type="predicted"/>
<feature type="region of interest" description="Disordered" evidence="1">
    <location>
        <begin position="114"/>
        <end position="146"/>
    </location>
</feature>
<keyword evidence="3" id="KW-1185">Reference proteome</keyword>
<evidence type="ECO:0000313" key="3">
    <source>
        <dbReference type="Proteomes" id="UP001454036"/>
    </source>
</evidence>
<dbReference type="Proteomes" id="UP001454036">
    <property type="component" value="Unassembled WGS sequence"/>
</dbReference>
<name>A0AAV3QSC2_LITER</name>
<dbReference type="EMBL" id="BAABME010005726">
    <property type="protein sequence ID" value="GAA0166440.1"/>
    <property type="molecule type" value="Genomic_DNA"/>
</dbReference>
<accession>A0AAV3QSC2</accession>
<reference evidence="2 3" key="1">
    <citation type="submission" date="2024-01" db="EMBL/GenBank/DDBJ databases">
        <title>The complete chloroplast genome sequence of Lithospermum erythrorhizon: insights into the phylogenetic relationship among Boraginaceae species and the maternal lineages of purple gromwells.</title>
        <authorList>
            <person name="Okada T."/>
            <person name="Watanabe K."/>
        </authorList>
    </citation>
    <scope>NUCLEOTIDE SEQUENCE [LARGE SCALE GENOMIC DNA]</scope>
</reference>
<gene>
    <name evidence="2" type="ORF">LIER_21593</name>
</gene>
<dbReference type="AlphaFoldDB" id="A0AAV3QSC2"/>
<evidence type="ECO:0000313" key="2">
    <source>
        <dbReference type="EMBL" id="GAA0166440.1"/>
    </source>
</evidence>
<evidence type="ECO:0000256" key="1">
    <source>
        <dbReference type="SAM" id="MobiDB-lite"/>
    </source>
</evidence>